<dbReference type="RefSeq" id="WP_116883722.1">
    <property type="nucleotide sequence ID" value="NZ_CALXNT010000044.1"/>
</dbReference>
<dbReference type="Proteomes" id="UP000245959">
    <property type="component" value="Unassembled WGS sequence"/>
</dbReference>
<evidence type="ECO:0000313" key="4">
    <source>
        <dbReference type="EMBL" id="NMD86247.1"/>
    </source>
</evidence>
<dbReference type="EMBL" id="QEKH01000010">
    <property type="protein sequence ID" value="PVY42812.1"/>
    <property type="molecule type" value="Genomic_DNA"/>
</dbReference>
<evidence type="ECO:0000256" key="2">
    <source>
        <dbReference type="ARBA" id="ARBA00022723"/>
    </source>
</evidence>
<accession>A0A2U1B2H5</accession>
<evidence type="ECO:0000313" key="5">
    <source>
        <dbReference type="EMBL" id="PVY42812.1"/>
    </source>
</evidence>
<protein>
    <submittedName>
        <fullName evidence="5">Dinuclear metal center YbgI/SA1388 family protein</fullName>
    </submittedName>
    <submittedName>
        <fullName evidence="4">Nif3-like dinuclear metal center hexameric protein</fullName>
    </submittedName>
</protein>
<name>A0A2U1B2H5_9BACT</name>
<evidence type="ECO:0000313" key="6">
    <source>
        <dbReference type="Proteomes" id="UP000245959"/>
    </source>
</evidence>
<evidence type="ECO:0000313" key="7">
    <source>
        <dbReference type="Proteomes" id="UP000576225"/>
    </source>
</evidence>
<dbReference type="Pfam" id="PF01784">
    <property type="entry name" value="DUF34_NIF3"/>
    <property type="match status" value="1"/>
</dbReference>
<feature type="binding site" evidence="3">
    <location>
        <position position="102"/>
    </location>
    <ligand>
        <name>a divalent metal cation</name>
        <dbReference type="ChEBI" id="CHEBI:60240"/>
        <label>1</label>
    </ligand>
</feature>
<proteinExistence type="inferred from homology"/>
<dbReference type="PANTHER" id="PTHR13799">
    <property type="entry name" value="NGG1 INTERACTING FACTOR 3"/>
    <property type="match status" value="1"/>
</dbReference>
<sequence>MKRDDLVAWLDRELDLSAYRSDHSNNGLQVEGAQEVTRALFAVDGCLATFRLAAERGADFIFVHHGISWGGEPRRFTGVTAERLRTLFGSGINLYAAHLPLDANPVFGNNAELCRLAGLGKRIPYCRYDGVDIGFIGEFEAPVTATELKTRFEKELKCAAQLLGAPDRPQGKAAVVSGGGGLDALEQAAAAGVKFLLTGELTHVMYHYALELDMTVLALGHYASETTGPRALMERIGREFGIETLFAELPTGL</sequence>
<evidence type="ECO:0000256" key="3">
    <source>
        <dbReference type="PIRSR" id="PIRSR602678-1"/>
    </source>
</evidence>
<feature type="binding site" evidence="3">
    <location>
        <position position="221"/>
    </location>
    <ligand>
        <name>a divalent metal cation</name>
        <dbReference type="ChEBI" id="CHEBI:60240"/>
        <label>1</label>
    </ligand>
</feature>
<organism evidence="5 6">
    <name type="scientific">Victivallis vadensis</name>
    <dbReference type="NCBI Taxonomy" id="172901"/>
    <lineage>
        <taxon>Bacteria</taxon>
        <taxon>Pseudomonadati</taxon>
        <taxon>Lentisphaerota</taxon>
        <taxon>Lentisphaeria</taxon>
        <taxon>Victivallales</taxon>
        <taxon>Victivallaceae</taxon>
        <taxon>Victivallis</taxon>
    </lineage>
</organism>
<keyword evidence="6" id="KW-1185">Reference proteome</keyword>
<dbReference type="Proteomes" id="UP000576225">
    <property type="component" value="Unassembled WGS sequence"/>
</dbReference>
<dbReference type="GeneID" id="78295035"/>
<evidence type="ECO:0000256" key="1">
    <source>
        <dbReference type="ARBA" id="ARBA00006964"/>
    </source>
</evidence>
<gene>
    <name evidence="5" type="ORF">C8D82_110122</name>
    <name evidence="4" type="ORF">HF882_06575</name>
</gene>
<dbReference type="NCBIfam" id="TIGR00486">
    <property type="entry name" value="YbgI_SA1388"/>
    <property type="match status" value="1"/>
</dbReference>
<dbReference type="InterPro" id="IPR036069">
    <property type="entry name" value="DUF34/NIF3_sf"/>
</dbReference>
<reference evidence="4 7" key="2">
    <citation type="submission" date="2020-04" db="EMBL/GenBank/DDBJ databases">
        <authorList>
            <person name="Hitch T.C.A."/>
            <person name="Wylensek D."/>
            <person name="Clavel T."/>
        </authorList>
    </citation>
    <scope>NUCLEOTIDE SEQUENCE [LARGE SCALE GENOMIC DNA]</scope>
    <source>
        <strain evidence="4 7">COR2-253-APC-1A</strain>
    </source>
</reference>
<comment type="similarity">
    <text evidence="1">Belongs to the GTP cyclohydrolase I type 2/NIF3 family.</text>
</comment>
<dbReference type="InterPro" id="IPR002678">
    <property type="entry name" value="DUF34/NIF3"/>
</dbReference>
<dbReference type="AlphaFoldDB" id="A0A2U1B2H5"/>
<dbReference type="GO" id="GO:0046872">
    <property type="term" value="F:metal ion binding"/>
    <property type="evidence" value="ECO:0007669"/>
    <property type="project" value="UniProtKB-KW"/>
</dbReference>
<dbReference type="Gene3D" id="3.40.1390.30">
    <property type="entry name" value="NIF3 (NGG1p interacting factor 3)-like"/>
    <property type="match status" value="2"/>
</dbReference>
<dbReference type="EMBL" id="JABAEW010000009">
    <property type="protein sequence ID" value="NMD86247.1"/>
    <property type="molecule type" value="Genomic_DNA"/>
</dbReference>
<dbReference type="SUPFAM" id="SSF102705">
    <property type="entry name" value="NIF3 (NGG1p interacting factor 3)-like"/>
    <property type="match status" value="1"/>
</dbReference>
<comment type="caution">
    <text evidence="5">The sequence shown here is derived from an EMBL/GenBank/DDBJ whole genome shotgun (WGS) entry which is preliminary data.</text>
</comment>
<feature type="binding site" evidence="3">
    <location>
        <position position="64"/>
    </location>
    <ligand>
        <name>a divalent metal cation</name>
        <dbReference type="ChEBI" id="CHEBI:60240"/>
        <label>2</label>
    </ligand>
</feature>
<feature type="binding site" evidence="3">
    <location>
        <position position="225"/>
    </location>
    <ligand>
        <name>a divalent metal cation</name>
        <dbReference type="ChEBI" id="CHEBI:60240"/>
        <label>1</label>
    </ligand>
</feature>
<dbReference type="GO" id="GO:0005737">
    <property type="term" value="C:cytoplasm"/>
    <property type="evidence" value="ECO:0007669"/>
    <property type="project" value="TreeGrafter"/>
</dbReference>
<keyword evidence="2 3" id="KW-0479">Metal-binding</keyword>
<reference evidence="5 6" key="1">
    <citation type="submission" date="2018-04" db="EMBL/GenBank/DDBJ databases">
        <title>Genomic Encyclopedia of Type Strains, Phase IV (KMG-IV): sequencing the most valuable type-strain genomes for metagenomic binning, comparative biology and taxonomic classification.</title>
        <authorList>
            <person name="Goeker M."/>
        </authorList>
    </citation>
    <scope>NUCLEOTIDE SEQUENCE [LARGE SCALE GENOMIC DNA]</scope>
    <source>
        <strain evidence="5 6">DSM 14823</strain>
    </source>
</reference>
<feature type="binding site" evidence="3">
    <location>
        <position position="65"/>
    </location>
    <ligand>
        <name>a divalent metal cation</name>
        <dbReference type="ChEBI" id="CHEBI:60240"/>
        <label>1</label>
    </ligand>
</feature>
<dbReference type="PANTHER" id="PTHR13799:SF14">
    <property type="entry name" value="GTP CYCLOHYDROLASE 1 TYPE 2 HOMOLOG"/>
    <property type="match status" value="1"/>
</dbReference>